<dbReference type="Proteomes" id="UP000269198">
    <property type="component" value="Unassembled WGS sequence"/>
</dbReference>
<dbReference type="GO" id="GO:0003677">
    <property type="term" value="F:DNA binding"/>
    <property type="evidence" value="ECO:0007669"/>
    <property type="project" value="UniProtKB-UniRule"/>
</dbReference>
<evidence type="ECO:0000256" key="2">
    <source>
        <dbReference type="ARBA" id="ARBA00023125"/>
    </source>
</evidence>
<dbReference type="OrthoDB" id="4214267at2"/>
<keyword evidence="2 4" id="KW-0238">DNA-binding</keyword>
<keyword evidence="3" id="KW-0804">Transcription</keyword>
<dbReference type="PANTHER" id="PTHR47506">
    <property type="entry name" value="TRANSCRIPTIONAL REGULATORY PROTEIN"/>
    <property type="match status" value="1"/>
</dbReference>
<keyword evidence="1" id="KW-0805">Transcription regulation</keyword>
<keyword evidence="7" id="KW-1185">Reference proteome</keyword>
<evidence type="ECO:0000256" key="1">
    <source>
        <dbReference type="ARBA" id="ARBA00023015"/>
    </source>
</evidence>
<dbReference type="SUPFAM" id="SSF46689">
    <property type="entry name" value="Homeodomain-like"/>
    <property type="match status" value="1"/>
</dbReference>
<dbReference type="PRINTS" id="PR00455">
    <property type="entry name" value="HTHTETR"/>
</dbReference>
<dbReference type="InterPro" id="IPR009057">
    <property type="entry name" value="Homeodomain-like_sf"/>
</dbReference>
<organism evidence="6 7">
    <name type="scientific">Halostreptopolyspora alba</name>
    <dbReference type="NCBI Taxonomy" id="2487137"/>
    <lineage>
        <taxon>Bacteria</taxon>
        <taxon>Bacillati</taxon>
        <taxon>Actinomycetota</taxon>
        <taxon>Actinomycetes</taxon>
        <taxon>Streptosporangiales</taxon>
        <taxon>Nocardiopsidaceae</taxon>
        <taxon>Halostreptopolyspora</taxon>
    </lineage>
</organism>
<dbReference type="Pfam" id="PF00440">
    <property type="entry name" value="TetR_N"/>
    <property type="match status" value="1"/>
</dbReference>
<gene>
    <name evidence="6" type="ORF">EFW17_21010</name>
</gene>
<evidence type="ECO:0000256" key="4">
    <source>
        <dbReference type="PROSITE-ProRule" id="PRU00335"/>
    </source>
</evidence>
<dbReference type="Gene3D" id="1.10.357.10">
    <property type="entry name" value="Tetracycline Repressor, domain 2"/>
    <property type="match status" value="1"/>
</dbReference>
<dbReference type="PANTHER" id="PTHR47506:SF1">
    <property type="entry name" value="HTH-TYPE TRANSCRIPTIONAL REGULATOR YJDC"/>
    <property type="match status" value="1"/>
</dbReference>
<protein>
    <submittedName>
        <fullName evidence="6">TetR/AcrR family transcriptional regulator</fullName>
    </submittedName>
</protein>
<feature type="domain" description="HTH tetR-type" evidence="5">
    <location>
        <begin position="11"/>
        <end position="71"/>
    </location>
</feature>
<dbReference type="SUPFAM" id="SSF48498">
    <property type="entry name" value="Tetracyclin repressor-like, C-terminal domain"/>
    <property type="match status" value="1"/>
</dbReference>
<reference evidence="6 7" key="1">
    <citation type="submission" date="2018-11" db="EMBL/GenBank/DDBJ databases">
        <title>The genome draft of YIM 96095.</title>
        <authorList>
            <person name="Tang S.-K."/>
            <person name="Chunyu W.-X."/>
            <person name="Feng Y.-Z."/>
        </authorList>
    </citation>
    <scope>NUCLEOTIDE SEQUENCE [LARGE SCALE GENOMIC DNA]</scope>
    <source>
        <strain evidence="6 7">YIM 96095</strain>
    </source>
</reference>
<dbReference type="InterPro" id="IPR001647">
    <property type="entry name" value="HTH_TetR"/>
</dbReference>
<evidence type="ECO:0000256" key="3">
    <source>
        <dbReference type="ARBA" id="ARBA00023163"/>
    </source>
</evidence>
<comment type="caution">
    <text evidence="6">The sequence shown here is derived from an EMBL/GenBank/DDBJ whole genome shotgun (WGS) entry which is preliminary data.</text>
</comment>
<name>A0A3N0E2A8_9ACTN</name>
<feature type="DNA-binding region" description="H-T-H motif" evidence="4">
    <location>
        <begin position="34"/>
        <end position="53"/>
    </location>
</feature>
<evidence type="ECO:0000313" key="7">
    <source>
        <dbReference type="Proteomes" id="UP000269198"/>
    </source>
</evidence>
<dbReference type="PROSITE" id="PS50977">
    <property type="entry name" value="HTH_TETR_2"/>
    <property type="match status" value="1"/>
</dbReference>
<evidence type="ECO:0000313" key="6">
    <source>
        <dbReference type="EMBL" id="RNL81946.1"/>
    </source>
</evidence>
<dbReference type="EMBL" id="RJMB01000028">
    <property type="protein sequence ID" value="RNL81946.1"/>
    <property type="molecule type" value="Genomic_DNA"/>
</dbReference>
<dbReference type="AlphaFoldDB" id="A0A3N0E2A8"/>
<dbReference type="InterPro" id="IPR036271">
    <property type="entry name" value="Tet_transcr_reg_TetR-rel_C_sf"/>
</dbReference>
<proteinExistence type="predicted"/>
<evidence type="ECO:0000259" key="5">
    <source>
        <dbReference type="PROSITE" id="PS50977"/>
    </source>
</evidence>
<sequence length="203" mass="22435">MPAPITEEQNAADRETLLDTAEELFYERGIRAVGMDEVRTASGLPLKRIYRLFATKEDLVVAMLQRRDTRWRTSLAAWVEQVEDPRERVLAIFDWLAEWFAEPGFRGCAWINAHGELGTASEAVLAEVHSHKRAFHEQVAAWVHATEVPVVEPVLLLAEGAIVTAGISGDPASAHHARTTVATLLDVPQQPGHTPTSTPTRTT</sequence>
<accession>A0A3N0E2A8</accession>
<dbReference type="RefSeq" id="WP_123203150.1">
    <property type="nucleotide sequence ID" value="NZ_RJMB01000028.1"/>
</dbReference>